<dbReference type="InParanoid" id="A0A059BV51"/>
<protein>
    <submittedName>
        <fullName evidence="1">Uncharacterized protein</fullName>
    </submittedName>
</protein>
<accession>A0A059BV51</accession>
<dbReference type="AlphaFoldDB" id="A0A059BV51"/>
<dbReference type="Gramene" id="KCW69869">
    <property type="protein sequence ID" value="KCW69869"/>
    <property type="gene ID" value="EUGRSUZ_F03207"/>
</dbReference>
<proteinExistence type="predicted"/>
<dbReference type="EMBL" id="KK198758">
    <property type="protein sequence ID" value="KCW69869.1"/>
    <property type="molecule type" value="Genomic_DNA"/>
</dbReference>
<name>A0A059BV51_EUCGR</name>
<evidence type="ECO:0000313" key="1">
    <source>
        <dbReference type="EMBL" id="KCW69869.1"/>
    </source>
</evidence>
<reference evidence="1" key="1">
    <citation type="submission" date="2013-07" db="EMBL/GenBank/DDBJ databases">
        <title>The genome of Eucalyptus grandis.</title>
        <authorList>
            <person name="Schmutz J."/>
            <person name="Hayes R."/>
            <person name="Myburg A."/>
            <person name="Tuskan G."/>
            <person name="Grattapaglia D."/>
            <person name="Rokhsar D.S."/>
        </authorList>
    </citation>
    <scope>NUCLEOTIDE SEQUENCE</scope>
    <source>
        <tissue evidence="1">Leaf extractions</tissue>
    </source>
</reference>
<gene>
    <name evidence="1" type="ORF">EUGRSUZ_F03207</name>
</gene>
<organism evidence="1">
    <name type="scientific">Eucalyptus grandis</name>
    <name type="common">Flooded gum</name>
    <dbReference type="NCBI Taxonomy" id="71139"/>
    <lineage>
        <taxon>Eukaryota</taxon>
        <taxon>Viridiplantae</taxon>
        <taxon>Streptophyta</taxon>
        <taxon>Embryophyta</taxon>
        <taxon>Tracheophyta</taxon>
        <taxon>Spermatophyta</taxon>
        <taxon>Magnoliopsida</taxon>
        <taxon>eudicotyledons</taxon>
        <taxon>Gunneridae</taxon>
        <taxon>Pentapetalae</taxon>
        <taxon>rosids</taxon>
        <taxon>malvids</taxon>
        <taxon>Myrtales</taxon>
        <taxon>Myrtaceae</taxon>
        <taxon>Myrtoideae</taxon>
        <taxon>Eucalypteae</taxon>
        <taxon>Eucalyptus</taxon>
    </lineage>
</organism>
<sequence>MTWIKQRKSCYADHFLMHIHQVQVKQDNQNSIHTESRIDDHKKQSIYNRVSTDKLNFFIHPGTIRILK</sequence>